<dbReference type="InterPro" id="IPR002575">
    <property type="entry name" value="Aminoglycoside_PTrfase"/>
</dbReference>
<dbReference type="Gene3D" id="3.90.1200.10">
    <property type="match status" value="1"/>
</dbReference>
<keyword evidence="3" id="KW-1185">Reference proteome</keyword>
<comment type="caution">
    <text evidence="2">The sequence shown here is derived from an EMBL/GenBank/DDBJ whole genome shotgun (WGS) entry which is preliminary data.</text>
</comment>
<dbReference type="InterPro" id="IPR011009">
    <property type="entry name" value="Kinase-like_dom_sf"/>
</dbReference>
<dbReference type="SUPFAM" id="SSF56112">
    <property type="entry name" value="Protein kinase-like (PK-like)"/>
    <property type="match status" value="1"/>
</dbReference>
<sequence length="305" mass="33196">MHMMSERFAELDSLAERWGLSGLELVGKGLEFSVYRAQGRDGQPVALRLAHRRFDSNANDPHVDTRALLLQEYEIARHLTAHGLPVAEAKELVLADEPASPDVLLSAYVPDDGSDLDSFALGQLLARLHQVPPPRLTPVASEGLPTASAITARIGRRWAEIGHLVDDWPEPPDASLVTGHLTSLTGASLLHLDVRSDNIRRQQGQTVALLDWSNALLGSPSVEFGRLVEYARYPENELDVEAIRSGYARTATVPPDSDPCLMVCRLDAALMLALVFLSEAPDPSRGPAAADHARELALRVIARHA</sequence>
<feature type="domain" description="Aminoglycoside phosphotransferase" evidence="1">
    <location>
        <begin position="24"/>
        <end position="247"/>
    </location>
</feature>
<protein>
    <recommendedName>
        <fullName evidence="1">Aminoglycoside phosphotransferase domain-containing protein</fullName>
    </recommendedName>
</protein>
<dbReference type="EMBL" id="LMWL01000061">
    <property type="protein sequence ID" value="KUM92586.1"/>
    <property type="molecule type" value="Genomic_DNA"/>
</dbReference>
<name>A0A124HBX2_9ACTN</name>
<dbReference type="Proteomes" id="UP000054241">
    <property type="component" value="Unassembled WGS sequence"/>
</dbReference>
<reference evidence="2 3" key="1">
    <citation type="submission" date="2015-10" db="EMBL/GenBank/DDBJ databases">
        <title>Draft genome sequence of Streptomyces cellostaticus DSM 40189, type strain for the species Streptomyces cellostaticus.</title>
        <authorList>
            <person name="Ruckert C."/>
            <person name="Winkler A."/>
            <person name="Kalinowski J."/>
            <person name="Kampfer P."/>
            <person name="Glaeser S."/>
        </authorList>
    </citation>
    <scope>NUCLEOTIDE SEQUENCE [LARGE SCALE GENOMIC DNA]</scope>
    <source>
        <strain evidence="2 3">DSM 40189</strain>
    </source>
</reference>
<dbReference type="AlphaFoldDB" id="A0A124HBX2"/>
<dbReference type="Pfam" id="PF01636">
    <property type="entry name" value="APH"/>
    <property type="match status" value="1"/>
</dbReference>
<organism evidence="2 3">
    <name type="scientific">Streptomyces cellostaticus</name>
    <dbReference type="NCBI Taxonomy" id="67285"/>
    <lineage>
        <taxon>Bacteria</taxon>
        <taxon>Bacillati</taxon>
        <taxon>Actinomycetota</taxon>
        <taxon>Actinomycetes</taxon>
        <taxon>Kitasatosporales</taxon>
        <taxon>Streptomycetaceae</taxon>
        <taxon>Streptomyces</taxon>
    </lineage>
</organism>
<evidence type="ECO:0000313" key="3">
    <source>
        <dbReference type="Proteomes" id="UP000054241"/>
    </source>
</evidence>
<evidence type="ECO:0000313" key="2">
    <source>
        <dbReference type="EMBL" id="KUM92586.1"/>
    </source>
</evidence>
<gene>
    <name evidence="2" type="ORF">AQI88_30910</name>
</gene>
<dbReference type="STRING" id="67285.AQI88_30910"/>
<accession>A0A124HBX2</accession>
<proteinExistence type="predicted"/>
<evidence type="ECO:0000259" key="1">
    <source>
        <dbReference type="Pfam" id="PF01636"/>
    </source>
</evidence>